<gene>
    <name evidence="1" type="ORF">D9619_004443</name>
</gene>
<reference evidence="1 2" key="1">
    <citation type="journal article" date="2020" name="ISME J.">
        <title>Uncovering the hidden diversity of litter-decomposition mechanisms in mushroom-forming fungi.</title>
        <authorList>
            <person name="Floudas D."/>
            <person name="Bentzer J."/>
            <person name="Ahren D."/>
            <person name="Johansson T."/>
            <person name="Persson P."/>
            <person name="Tunlid A."/>
        </authorList>
    </citation>
    <scope>NUCLEOTIDE SEQUENCE [LARGE SCALE GENOMIC DNA]</scope>
    <source>
        <strain evidence="1 2">CBS 101986</strain>
    </source>
</reference>
<protein>
    <submittedName>
        <fullName evidence="1">Uncharacterized protein</fullName>
    </submittedName>
</protein>
<dbReference type="Proteomes" id="UP000567179">
    <property type="component" value="Unassembled WGS sequence"/>
</dbReference>
<accession>A0A8H5BQC7</accession>
<dbReference type="EMBL" id="JAACJJ010000014">
    <property type="protein sequence ID" value="KAF5327435.1"/>
    <property type="molecule type" value="Genomic_DNA"/>
</dbReference>
<sequence length="95" mass="10432">MPIKVEEQLEIQHINVPVKDEPEDEMALVKGEDSDLGNNNWSDSASSDYGHASVLETDLHANLLEYIKLVGATQSIADGENIFHDGKIFNPTPEG</sequence>
<organism evidence="1 2">
    <name type="scientific">Psilocybe cf. subviscida</name>
    <dbReference type="NCBI Taxonomy" id="2480587"/>
    <lineage>
        <taxon>Eukaryota</taxon>
        <taxon>Fungi</taxon>
        <taxon>Dikarya</taxon>
        <taxon>Basidiomycota</taxon>
        <taxon>Agaricomycotina</taxon>
        <taxon>Agaricomycetes</taxon>
        <taxon>Agaricomycetidae</taxon>
        <taxon>Agaricales</taxon>
        <taxon>Agaricineae</taxon>
        <taxon>Strophariaceae</taxon>
        <taxon>Psilocybe</taxon>
    </lineage>
</organism>
<name>A0A8H5BQC7_9AGAR</name>
<evidence type="ECO:0000313" key="2">
    <source>
        <dbReference type="Proteomes" id="UP000567179"/>
    </source>
</evidence>
<comment type="caution">
    <text evidence="1">The sequence shown here is derived from an EMBL/GenBank/DDBJ whole genome shotgun (WGS) entry which is preliminary data.</text>
</comment>
<dbReference type="AlphaFoldDB" id="A0A8H5BQC7"/>
<proteinExistence type="predicted"/>
<evidence type="ECO:0000313" key="1">
    <source>
        <dbReference type="EMBL" id="KAF5327435.1"/>
    </source>
</evidence>
<keyword evidence="2" id="KW-1185">Reference proteome</keyword>